<dbReference type="AlphaFoldDB" id="A0A401H0U9"/>
<accession>A0A401H0U9</accession>
<feature type="compositionally biased region" description="Acidic residues" evidence="1">
    <location>
        <begin position="363"/>
        <end position="378"/>
    </location>
</feature>
<protein>
    <submittedName>
        <fullName evidence="2">Uncharacterized protein</fullName>
    </submittedName>
</protein>
<dbReference type="OrthoDB" id="2756970at2759"/>
<gene>
    <name evidence="2" type="ORF">SCP_1202850</name>
</gene>
<dbReference type="EMBL" id="BFAD01000012">
    <property type="protein sequence ID" value="GBE88056.1"/>
    <property type="molecule type" value="Genomic_DNA"/>
</dbReference>
<feature type="region of interest" description="Disordered" evidence="1">
    <location>
        <begin position="322"/>
        <end position="444"/>
    </location>
</feature>
<evidence type="ECO:0000313" key="2">
    <source>
        <dbReference type="EMBL" id="GBE88056.1"/>
    </source>
</evidence>
<proteinExistence type="predicted"/>
<feature type="compositionally biased region" description="Low complexity" evidence="1">
    <location>
        <begin position="327"/>
        <end position="337"/>
    </location>
</feature>
<dbReference type="GeneID" id="38784973"/>
<keyword evidence="3" id="KW-1185">Reference proteome</keyword>
<feature type="region of interest" description="Disordered" evidence="1">
    <location>
        <begin position="186"/>
        <end position="235"/>
    </location>
</feature>
<comment type="caution">
    <text evidence="2">The sequence shown here is derived from an EMBL/GenBank/DDBJ whole genome shotgun (WGS) entry which is preliminary data.</text>
</comment>
<dbReference type="Proteomes" id="UP000287166">
    <property type="component" value="Unassembled WGS sequence"/>
</dbReference>
<reference evidence="2 3" key="1">
    <citation type="journal article" date="2018" name="Sci. Rep.">
        <title>Genome sequence of the cauliflower mushroom Sparassis crispa (Hanabiratake) and its association with beneficial usage.</title>
        <authorList>
            <person name="Kiyama R."/>
            <person name="Furutani Y."/>
            <person name="Kawaguchi K."/>
            <person name="Nakanishi T."/>
        </authorList>
    </citation>
    <scope>NUCLEOTIDE SEQUENCE [LARGE SCALE GENOMIC DNA]</scope>
</reference>
<evidence type="ECO:0000313" key="3">
    <source>
        <dbReference type="Proteomes" id="UP000287166"/>
    </source>
</evidence>
<dbReference type="InParanoid" id="A0A401H0U9"/>
<feature type="compositionally biased region" description="Polar residues" evidence="1">
    <location>
        <begin position="338"/>
        <end position="351"/>
    </location>
</feature>
<evidence type="ECO:0000256" key="1">
    <source>
        <dbReference type="SAM" id="MobiDB-lite"/>
    </source>
</evidence>
<dbReference type="RefSeq" id="XP_027618969.1">
    <property type="nucleotide sequence ID" value="XM_027763168.1"/>
</dbReference>
<feature type="compositionally biased region" description="Acidic residues" evidence="1">
    <location>
        <begin position="413"/>
        <end position="426"/>
    </location>
</feature>
<organism evidence="2 3">
    <name type="scientific">Sparassis crispa</name>
    <dbReference type="NCBI Taxonomy" id="139825"/>
    <lineage>
        <taxon>Eukaryota</taxon>
        <taxon>Fungi</taxon>
        <taxon>Dikarya</taxon>
        <taxon>Basidiomycota</taxon>
        <taxon>Agaricomycotina</taxon>
        <taxon>Agaricomycetes</taxon>
        <taxon>Polyporales</taxon>
        <taxon>Sparassidaceae</taxon>
        <taxon>Sparassis</taxon>
    </lineage>
</organism>
<name>A0A401H0U9_9APHY</name>
<sequence length="444" mass="50492">MAELHDSQTNILIQDTSFFNKVRVMIRHAWALREEESPLYMLYSHILTAFCETAGDPLDVDRALGCEPQSSFSAPPGTDFDRRIPDFTVMVAFLQDLAVVNRFSPSYRSPVLGFWVEVKPLNCDAIWISDEAQREAQRAVWLHLEQLNLQGLFAFSHFAGDTFYCMLVLGIYFSVFKYSRPAHLPHPTHPRHPSVSHLSHPDSSQGQKRPKRKRSHDVTSHKAQTNAKQAMERKVLSRSIDTPTTLYYCEPIVIEDGKAFNPLFQKALWDIATSRDIDIPFQPSFFTPPPGDYHASEASLEMAYQDFDQFDRDNEQKEQFIRDAIDSDSSTGEDTSGNYYSSARPSDSGATRRTRSQSRDDALSEADLDALDDTDDTNDNTHSNIEDAIPLDFDFNLDRDVNDGGDGNNNNNDDGDDDDDDDEEEGNMWQYPRGRLARGRESRH</sequence>